<keyword evidence="3" id="KW-0540">Nuclease</keyword>
<evidence type="ECO:0000313" key="4">
    <source>
        <dbReference type="Proteomes" id="UP000199226"/>
    </source>
</evidence>
<evidence type="ECO:0000256" key="1">
    <source>
        <dbReference type="ARBA" id="ARBA00007435"/>
    </source>
</evidence>
<comment type="similarity">
    <text evidence="1">Belongs to the UPF0213 family.</text>
</comment>
<dbReference type="EMBL" id="FNHH01000038">
    <property type="protein sequence ID" value="SDN07078.1"/>
    <property type="molecule type" value="Genomic_DNA"/>
</dbReference>
<evidence type="ECO:0000259" key="2">
    <source>
        <dbReference type="PROSITE" id="PS50164"/>
    </source>
</evidence>
<dbReference type="Proteomes" id="UP000199226">
    <property type="component" value="Unassembled WGS sequence"/>
</dbReference>
<keyword evidence="3" id="KW-0378">Hydrolase</keyword>
<dbReference type="InterPro" id="IPR050190">
    <property type="entry name" value="UPF0213_domain"/>
</dbReference>
<dbReference type="InterPro" id="IPR035901">
    <property type="entry name" value="GIY-YIG_endonuc_sf"/>
</dbReference>
<dbReference type="Gene3D" id="3.40.1440.10">
    <property type="entry name" value="GIY-YIG endonuclease"/>
    <property type="match status" value="1"/>
</dbReference>
<proteinExistence type="inferred from homology"/>
<feature type="domain" description="GIY-YIG" evidence="2">
    <location>
        <begin position="2"/>
        <end position="78"/>
    </location>
</feature>
<keyword evidence="4" id="KW-1185">Reference proteome</keyword>
<dbReference type="Pfam" id="PF01541">
    <property type="entry name" value="GIY-YIG"/>
    <property type="match status" value="1"/>
</dbReference>
<reference evidence="4" key="1">
    <citation type="submission" date="2016-10" db="EMBL/GenBank/DDBJ databases">
        <authorList>
            <person name="Varghese N."/>
            <person name="Submissions S."/>
        </authorList>
    </citation>
    <scope>NUCLEOTIDE SEQUENCE [LARGE SCALE GENOMIC DNA]</scope>
    <source>
        <strain evidence="4">DSM 24536</strain>
    </source>
</reference>
<sequence>MKEYFVYMLANKYHSVLYIGFTNNIRRRVYEHKRKLVYGFTSKYNCNILVWYEVFADVNLAIAREKQLKVWQRSWKNNLIEKHNPDWHDLAADWFVKLGK</sequence>
<accession>A0A1G9YD40</accession>
<dbReference type="AlphaFoldDB" id="A0A1G9YD40"/>
<dbReference type="SUPFAM" id="SSF82771">
    <property type="entry name" value="GIY-YIG endonuclease"/>
    <property type="match status" value="1"/>
</dbReference>
<dbReference type="InterPro" id="IPR000305">
    <property type="entry name" value="GIY-YIG_endonuc"/>
</dbReference>
<dbReference type="GO" id="GO:0004519">
    <property type="term" value="F:endonuclease activity"/>
    <property type="evidence" value="ECO:0007669"/>
    <property type="project" value="UniProtKB-KW"/>
</dbReference>
<dbReference type="STRING" id="990371.SAMN05421813_1383"/>
<dbReference type="CDD" id="cd10448">
    <property type="entry name" value="GIY-YIG_unchar_3"/>
    <property type="match status" value="1"/>
</dbReference>
<dbReference type="RefSeq" id="WP_090706924.1">
    <property type="nucleotide sequence ID" value="NZ_FNHH01000038.1"/>
</dbReference>
<dbReference type="OrthoDB" id="1495241at2"/>
<organism evidence="3 4">
    <name type="scientific">Daejeonella rubra</name>
    <dbReference type="NCBI Taxonomy" id="990371"/>
    <lineage>
        <taxon>Bacteria</taxon>
        <taxon>Pseudomonadati</taxon>
        <taxon>Bacteroidota</taxon>
        <taxon>Sphingobacteriia</taxon>
        <taxon>Sphingobacteriales</taxon>
        <taxon>Sphingobacteriaceae</taxon>
        <taxon>Daejeonella</taxon>
    </lineage>
</organism>
<evidence type="ECO:0000313" key="3">
    <source>
        <dbReference type="EMBL" id="SDN07078.1"/>
    </source>
</evidence>
<dbReference type="PANTHER" id="PTHR34477">
    <property type="entry name" value="UPF0213 PROTEIN YHBQ"/>
    <property type="match status" value="1"/>
</dbReference>
<dbReference type="PROSITE" id="PS50164">
    <property type="entry name" value="GIY_YIG"/>
    <property type="match status" value="1"/>
</dbReference>
<name>A0A1G9YD40_9SPHI</name>
<dbReference type="PANTHER" id="PTHR34477:SF5">
    <property type="entry name" value="BSL5627 PROTEIN"/>
    <property type="match status" value="1"/>
</dbReference>
<gene>
    <name evidence="3" type="ORF">SAMN05421813_1383</name>
</gene>
<keyword evidence="3" id="KW-0255">Endonuclease</keyword>
<protein>
    <submittedName>
        <fullName evidence="3">Putative endonuclease</fullName>
    </submittedName>
</protein>